<evidence type="ECO:0000313" key="3">
    <source>
        <dbReference type="Proteomes" id="UP000199705"/>
    </source>
</evidence>
<dbReference type="Proteomes" id="UP000199705">
    <property type="component" value="Unassembled WGS sequence"/>
</dbReference>
<name>A0A1G7P441_9SPHI</name>
<keyword evidence="1" id="KW-1003">Cell membrane</keyword>
<keyword evidence="3" id="KW-1185">Reference proteome</keyword>
<dbReference type="PANTHER" id="PTHR33383">
    <property type="entry name" value="MEMBRANE PROTEIN INSERTION EFFICIENCY FACTOR-RELATED"/>
    <property type="match status" value="1"/>
</dbReference>
<dbReference type="SMART" id="SM01234">
    <property type="entry name" value="Haemolytic"/>
    <property type="match status" value="1"/>
</dbReference>
<dbReference type="InterPro" id="IPR002696">
    <property type="entry name" value="Membr_insert_effic_factor_YidD"/>
</dbReference>
<dbReference type="NCBIfam" id="TIGR00278">
    <property type="entry name" value="membrane protein insertion efficiency factor YidD"/>
    <property type="match status" value="1"/>
</dbReference>
<dbReference type="OrthoDB" id="9801753at2"/>
<accession>A0A1G7P441</accession>
<keyword evidence="1" id="KW-0472">Membrane</keyword>
<dbReference type="STRING" id="551996.SAMN05192573_101442"/>
<comment type="subcellular location">
    <subcellularLocation>
        <location evidence="1">Cell membrane</location>
        <topology evidence="1">Peripheral membrane protein</topology>
        <orientation evidence="1">Cytoplasmic side</orientation>
    </subcellularLocation>
</comment>
<gene>
    <name evidence="2" type="ORF">SAMN05192573_101442</name>
</gene>
<dbReference type="Pfam" id="PF01809">
    <property type="entry name" value="YidD"/>
    <property type="match status" value="1"/>
</dbReference>
<evidence type="ECO:0000313" key="2">
    <source>
        <dbReference type="EMBL" id="SDF81066.1"/>
    </source>
</evidence>
<reference evidence="3" key="1">
    <citation type="submission" date="2016-10" db="EMBL/GenBank/DDBJ databases">
        <authorList>
            <person name="Varghese N."/>
            <person name="Submissions S."/>
        </authorList>
    </citation>
    <scope>NUCLEOTIDE SEQUENCE [LARGE SCALE GENOMIC DNA]</scope>
    <source>
        <strain evidence="3">Gh-67</strain>
    </source>
</reference>
<protein>
    <recommendedName>
        <fullName evidence="1">Putative membrane protein insertion efficiency factor</fullName>
    </recommendedName>
</protein>
<comment type="similarity">
    <text evidence="1">Belongs to the UPF0161 family.</text>
</comment>
<dbReference type="GO" id="GO:0005886">
    <property type="term" value="C:plasma membrane"/>
    <property type="evidence" value="ECO:0007669"/>
    <property type="project" value="UniProtKB-SubCell"/>
</dbReference>
<dbReference type="HAMAP" id="MF_00386">
    <property type="entry name" value="UPF0161_YidD"/>
    <property type="match status" value="1"/>
</dbReference>
<sequence>MNGLMDTITRFLKAIVGGVFIILIKFYQYFISPLSAASCRYTPTCSQYGVEAIRKYGAFKGGWLTIKRIASCNPWGGHGHDPVP</sequence>
<dbReference type="EMBL" id="FNCG01000001">
    <property type="protein sequence ID" value="SDF81066.1"/>
    <property type="molecule type" value="Genomic_DNA"/>
</dbReference>
<dbReference type="PANTHER" id="PTHR33383:SF1">
    <property type="entry name" value="MEMBRANE PROTEIN INSERTION EFFICIENCY FACTOR-RELATED"/>
    <property type="match status" value="1"/>
</dbReference>
<organism evidence="2 3">
    <name type="scientific">Mucilaginibacter gossypii</name>
    <dbReference type="NCBI Taxonomy" id="551996"/>
    <lineage>
        <taxon>Bacteria</taxon>
        <taxon>Pseudomonadati</taxon>
        <taxon>Bacteroidota</taxon>
        <taxon>Sphingobacteriia</taxon>
        <taxon>Sphingobacteriales</taxon>
        <taxon>Sphingobacteriaceae</taxon>
        <taxon>Mucilaginibacter</taxon>
    </lineage>
</organism>
<proteinExistence type="inferred from homology"/>
<dbReference type="AlphaFoldDB" id="A0A1G7P441"/>
<comment type="function">
    <text evidence="1">Could be involved in insertion of integral membrane proteins into the membrane.</text>
</comment>
<evidence type="ECO:0000256" key="1">
    <source>
        <dbReference type="HAMAP-Rule" id="MF_00386"/>
    </source>
</evidence>